<dbReference type="GO" id="GO:0000921">
    <property type="term" value="P:septin ring assembly"/>
    <property type="evidence" value="ECO:0007669"/>
    <property type="project" value="InterPro"/>
</dbReference>
<keyword evidence="2 7" id="KW-0812">Transmembrane</keyword>
<reference evidence="8 9" key="1">
    <citation type="submission" date="2020-08" db="EMBL/GenBank/DDBJ databases">
        <title>Genome sequence of Erysipelothrix inopinata DSM 15511T.</title>
        <authorList>
            <person name="Hyun D.-W."/>
            <person name="Bae J.-W."/>
        </authorList>
    </citation>
    <scope>NUCLEOTIDE SEQUENCE [LARGE SCALE GENOMIC DNA]</scope>
    <source>
        <strain evidence="8 9">DSM 15511</strain>
    </source>
</reference>
<keyword evidence="4 7" id="KW-0472">Membrane</keyword>
<dbReference type="GO" id="GO:0005886">
    <property type="term" value="C:plasma membrane"/>
    <property type="evidence" value="ECO:0007669"/>
    <property type="project" value="UniProtKB-SubCell"/>
</dbReference>
<dbReference type="EMBL" id="CP060715">
    <property type="protein sequence ID" value="QNN60607.1"/>
    <property type="molecule type" value="Genomic_DNA"/>
</dbReference>
<proteinExistence type="predicted"/>
<dbReference type="RefSeq" id="WP_187533731.1">
    <property type="nucleotide sequence ID" value="NZ_CBCSHU010000005.1"/>
</dbReference>
<evidence type="ECO:0000256" key="4">
    <source>
        <dbReference type="ARBA" id="ARBA00023136"/>
    </source>
</evidence>
<keyword evidence="5" id="KW-0131">Cell cycle</keyword>
<dbReference type="GO" id="GO:0000917">
    <property type="term" value="P:division septum assembly"/>
    <property type="evidence" value="ECO:0007669"/>
    <property type="project" value="UniProtKB-KW"/>
</dbReference>
<evidence type="ECO:0000256" key="3">
    <source>
        <dbReference type="ARBA" id="ARBA00022989"/>
    </source>
</evidence>
<comment type="subcellular location">
    <subcellularLocation>
        <location evidence="1">Cell membrane</location>
        <topology evidence="1">Single-pass membrane protein</topology>
    </subcellularLocation>
</comment>
<organism evidence="8 9">
    <name type="scientific">Erysipelothrix inopinata</name>
    <dbReference type="NCBI Taxonomy" id="225084"/>
    <lineage>
        <taxon>Bacteria</taxon>
        <taxon>Bacillati</taxon>
        <taxon>Bacillota</taxon>
        <taxon>Erysipelotrichia</taxon>
        <taxon>Erysipelotrichales</taxon>
        <taxon>Erysipelotrichaceae</taxon>
        <taxon>Erysipelothrix</taxon>
    </lineage>
</organism>
<evidence type="ECO:0000256" key="1">
    <source>
        <dbReference type="ARBA" id="ARBA00004162"/>
    </source>
</evidence>
<evidence type="ECO:0000313" key="9">
    <source>
        <dbReference type="Proteomes" id="UP000515928"/>
    </source>
</evidence>
<evidence type="ECO:0000256" key="5">
    <source>
        <dbReference type="ARBA" id="ARBA00023210"/>
    </source>
</evidence>
<keyword evidence="6" id="KW-0175">Coiled coil</keyword>
<dbReference type="Proteomes" id="UP000515928">
    <property type="component" value="Chromosome"/>
</dbReference>
<accession>A0A7G9RYD2</accession>
<dbReference type="InterPro" id="IPR010379">
    <property type="entry name" value="EzrA"/>
</dbReference>
<sequence>MNFEVIFSILNQYKYYFIIGFAILFLVIIFATRSSRKRSLRKQFEGVEIQYNELMSIPILFKINKALGLAKLNPKVDEKVKECKVSFDDLSKSQERIVSLLADTEDALAYGKLKESKNLIEELDELVAYTLEQTTILDSKLETLLEQETQQRYEITQQKERFRKLKLTAQERSSVLGSSMDALDEQVKEIEHLFSAFEEWMYASDFTKAHEVSEDISEQIQLFEDRVNGIPKLYEFAKGLIPQLLEEVSKLFQGVRSKGVYVDHLEVPKNIGVLSEILRDDLIGIGQGEIIKTKESLLNSQKRLEQIAGQIQKEDKAFNEVNDQSVLVFDAIDYLMNEIIKLHEKSSVYEKRFNFEGLEASMAEYRQQIDGYQELRLKIERMIEEEQIPASTILISVNELGQDVTILKNQFETMKQTIDQANSDEVRAEKQLLKLYLIINDVQVRIKKRSLPYISEKFEEDVKTALTYTRNVSSLLKAEMVNVKELNHSVDEAIDYIYKLHNNVNNLVGVVDMCENAIVYANKFRAYVPDIDSELTRAELAFNNGEYTQALSTIINSIDRYKPNTAYEEMIRDNAKSAR</sequence>
<dbReference type="KEGG" id="eio:H9L01_09590"/>
<feature type="coiled-coil region" evidence="6">
    <location>
        <begin position="355"/>
        <end position="431"/>
    </location>
</feature>
<keyword evidence="9" id="KW-1185">Reference proteome</keyword>
<dbReference type="Pfam" id="PF06160">
    <property type="entry name" value="EzrA"/>
    <property type="match status" value="1"/>
</dbReference>
<keyword evidence="5" id="KW-0132">Cell division</keyword>
<feature type="transmembrane region" description="Helical" evidence="7">
    <location>
        <begin position="15"/>
        <end position="32"/>
    </location>
</feature>
<name>A0A7G9RYD2_9FIRM</name>
<keyword evidence="5" id="KW-0717">Septation</keyword>
<keyword evidence="3 7" id="KW-1133">Transmembrane helix</keyword>
<gene>
    <name evidence="8" type="ORF">H9L01_09590</name>
</gene>
<dbReference type="AlphaFoldDB" id="A0A7G9RYD2"/>
<evidence type="ECO:0000256" key="7">
    <source>
        <dbReference type="SAM" id="Phobius"/>
    </source>
</evidence>
<evidence type="ECO:0000256" key="2">
    <source>
        <dbReference type="ARBA" id="ARBA00022692"/>
    </source>
</evidence>
<evidence type="ECO:0000313" key="8">
    <source>
        <dbReference type="EMBL" id="QNN60607.1"/>
    </source>
</evidence>
<protein>
    <submittedName>
        <fullName evidence="8">Septation ring formation regulator EzrA</fullName>
    </submittedName>
</protein>
<evidence type="ECO:0000256" key="6">
    <source>
        <dbReference type="SAM" id="Coils"/>
    </source>
</evidence>
<dbReference type="GO" id="GO:0005940">
    <property type="term" value="C:septin ring"/>
    <property type="evidence" value="ECO:0007669"/>
    <property type="project" value="InterPro"/>
</dbReference>